<accession>A0A4R0NKK1</accession>
<accession>A0A4U1GHJ5</accession>
<proteinExistence type="predicted"/>
<dbReference type="AlphaFoldDB" id="A0A4U1GHJ5"/>
<evidence type="ECO:0000256" key="1">
    <source>
        <dbReference type="ARBA" id="ARBA00023015"/>
    </source>
</evidence>
<dbReference type="PROSITE" id="PS01124">
    <property type="entry name" value="HTH_ARAC_FAMILY_2"/>
    <property type="match status" value="1"/>
</dbReference>
<evidence type="ECO:0000313" key="6">
    <source>
        <dbReference type="EMBL" id="TKC63671.1"/>
    </source>
</evidence>
<dbReference type="GO" id="GO:0043565">
    <property type="term" value="F:sequence-specific DNA binding"/>
    <property type="evidence" value="ECO:0007669"/>
    <property type="project" value="InterPro"/>
</dbReference>
<dbReference type="PANTHER" id="PTHR43280">
    <property type="entry name" value="ARAC-FAMILY TRANSCRIPTIONAL REGULATOR"/>
    <property type="match status" value="1"/>
</dbReference>
<comment type="caution">
    <text evidence="6">The sequence shown here is derived from an EMBL/GenBank/DDBJ whole genome shotgun (WGS) entry which is preliminary data.</text>
</comment>
<evidence type="ECO:0000256" key="2">
    <source>
        <dbReference type="ARBA" id="ARBA00023125"/>
    </source>
</evidence>
<keyword evidence="7" id="KW-1185">Reference proteome</keyword>
<keyword evidence="1" id="KW-0805">Transcription regulation</keyword>
<keyword evidence="3" id="KW-0804">Transcription</keyword>
<name>A0A4U1GHJ5_9SPHI</name>
<dbReference type="Pfam" id="PF12833">
    <property type="entry name" value="HTH_18"/>
    <property type="match status" value="1"/>
</dbReference>
<dbReference type="EMBL" id="SJSM01000001">
    <property type="protein sequence ID" value="TCC99484.1"/>
    <property type="molecule type" value="Genomic_DNA"/>
</dbReference>
<dbReference type="InterPro" id="IPR018060">
    <property type="entry name" value="HTH_AraC"/>
</dbReference>
<dbReference type="GO" id="GO:0003700">
    <property type="term" value="F:DNA-binding transcription factor activity"/>
    <property type="evidence" value="ECO:0007669"/>
    <property type="project" value="InterPro"/>
</dbReference>
<dbReference type="SMART" id="SM00342">
    <property type="entry name" value="HTH_ARAC"/>
    <property type="match status" value="1"/>
</dbReference>
<dbReference type="EMBL" id="SWDX01000002">
    <property type="protein sequence ID" value="TKC63671.1"/>
    <property type="molecule type" value="Genomic_DNA"/>
</dbReference>
<evidence type="ECO:0000256" key="3">
    <source>
        <dbReference type="ARBA" id="ARBA00023163"/>
    </source>
</evidence>
<dbReference type="PANTHER" id="PTHR43280:SF28">
    <property type="entry name" value="HTH-TYPE TRANSCRIPTIONAL ACTIVATOR RHAS"/>
    <property type="match status" value="1"/>
</dbReference>
<sequence length="317" mass="36678">MRSNIVIHLDPIKSEILSDLTAKSDKPLLNTNLKKYHLNEGTLVVRSNSFYFANVEMFEGSLSKKVLIDISVTSPSFYMLVNINKSTCYLTYHPPGKYRKIAHEGMNTIILINFKPDWFMYRCRKMPEFEIILSSYYNRTNKKINLTQVSIPRRLIKLLNSSIFNGVDDDGYYLIDECIDKYYSNIKRKVLTTIYQQDSASRIKAYILANFTTSKVDSASKLAQNLMLSIRTMDRLSKMAFGLPVHEQVIKLRIEYAVELLLTTDKPIKDIAILCGYKEPHYFSRAFKSYVGEIPKKLRSTHPSKDYLSGKNSHYKP</sequence>
<evidence type="ECO:0000313" key="8">
    <source>
        <dbReference type="Proteomes" id="UP000309594"/>
    </source>
</evidence>
<dbReference type="Proteomes" id="UP000309594">
    <property type="component" value="Unassembled WGS sequence"/>
</dbReference>
<organism evidence="6 8">
    <name type="scientific">Pedobacter hiemivivus</name>
    <dbReference type="NCBI Taxonomy" id="2530454"/>
    <lineage>
        <taxon>Bacteria</taxon>
        <taxon>Pseudomonadati</taxon>
        <taxon>Bacteroidota</taxon>
        <taxon>Sphingobacteriia</taxon>
        <taxon>Sphingobacteriales</taxon>
        <taxon>Sphingobacteriaceae</taxon>
        <taxon>Pedobacter</taxon>
    </lineage>
</organism>
<dbReference type="SUPFAM" id="SSF46689">
    <property type="entry name" value="Homeodomain-like"/>
    <property type="match status" value="1"/>
</dbReference>
<evidence type="ECO:0000313" key="5">
    <source>
        <dbReference type="EMBL" id="TCC99484.1"/>
    </source>
</evidence>
<dbReference type="Proteomes" id="UP000291117">
    <property type="component" value="Unassembled WGS sequence"/>
</dbReference>
<evidence type="ECO:0000259" key="4">
    <source>
        <dbReference type="PROSITE" id="PS01124"/>
    </source>
</evidence>
<dbReference type="Gene3D" id="1.10.10.60">
    <property type="entry name" value="Homeodomain-like"/>
    <property type="match status" value="1"/>
</dbReference>
<reference evidence="5 7" key="1">
    <citation type="submission" date="2019-02" db="EMBL/GenBank/DDBJ databases">
        <title>Pedobacter sp. RP-3-8 sp. nov., isolated from Arctic soil.</title>
        <authorList>
            <person name="Dahal R.H."/>
        </authorList>
    </citation>
    <scope>NUCLEOTIDE SEQUENCE [LARGE SCALE GENOMIC DNA]</scope>
    <source>
        <strain evidence="5 7">RP-3-8</strain>
    </source>
</reference>
<dbReference type="OrthoDB" id="772848at2"/>
<protein>
    <submittedName>
        <fullName evidence="5">AraC family transcriptional regulator</fullName>
    </submittedName>
    <submittedName>
        <fullName evidence="6">Helix-turn-helix transcriptional regulator</fullName>
    </submittedName>
</protein>
<reference evidence="6 8" key="2">
    <citation type="submission" date="2019-04" db="EMBL/GenBank/DDBJ databases">
        <title>Pedobacter sp. RP-1-16 sp. nov., isolated from Arctic soil.</title>
        <authorList>
            <person name="Dahal R.H."/>
            <person name="Kim D.-U."/>
        </authorList>
    </citation>
    <scope>NUCLEOTIDE SEQUENCE [LARGE SCALE GENOMIC DNA]</scope>
    <source>
        <strain evidence="6 8">RP-1-16</strain>
    </source>
</reference>
<keyword evidence="2" id="KW-0238">DNA-binding</keyword>
<gene>
    <name evidence="5" type="ORF">EZ444_02070</name>
    <name evidence="6" type="ORF">FBD94_04790</name>
</gene>
<dbReference type="RefSeq" id="WP_131606736.1">
    <property type="nucleotide sequence ID" value="NZ_SWDX01000002.1"/>
</dbReference>
<feature type="domain" description="HTH araC/xylS-type" evidence="4">
    <location>
        <begin position="201"/>
        <end position="301"/>
    </location>
</feature>
<evidence type="ECO:0000313" key="7">
    <source>
        <dbReference type="Proteomes" id="UP000291117"/>
    </source>
</evidence>
<dbReference type="InterPro" id="IPR009057">
    <property type="entry name" value="Homeodomain-like_sf"/>
</dbReference>